<dbReference type="PRINTS" id="PR00702">
    <property type="entry name" value="ACRIFLAVINRP"/>
</dbReference>
<dbReference type="Gene3D" id="3.30.2090.10">
    <property type="entry name" value="Multidrug efflux transporter AcrB TolC docking domain, DN and DC subdomains"/>
    <property type="match status" value="2"/>
</dbReference>
<dbReference type="Pfam" id="PF00873">
    <property type="entry name" value="ACR_tran"/>
    <property type="match status" value="1"/>
</dbReference>
<dbReference type="PANTHER" id="PTHR32063">
    <property type="match status" value="1"/>
</dbReference>
<reference evidence="2" key="1">
    <citation type="journal article" date="2020" name="mSystems">
        <title>Genome- and Community-Level Interaction Insights into Carbon Utilization and Element Cycling Functions of Hydrothermarchaeota in Hydrothermal Sediment.</title>
        <authorList>
            <person name="Zhou Z."/>
            <person name="Liu Y."/>
            <person name="Xu W."/>
            <person name="Pan J."/>
            <person name="Luo Z.H."/>
            <person name="Li M."/>
        </authorList>
    </citation>
    <scope>NUCLEOTIDE SEQUENCE [LARGE SCALE GENOMIC DNA]</scope>
    <source>
        <strain evidence="2">HyVt-577</strain>
    </source>
</reference>
<protein>
    <submittedName>
        <fullName evidence="2">Efflux RND transporter permease subunit</fullName>
    </submittedName>
</protein>
<feature type="transmembrane region" description="Helical" evidence="1">
    <location>
        <begin position="12"/>
        <end position="30"/>
    </location>
</feature>
<dbReference type="Proteomes" id="UP000885779">
    <property type="component" value="Unassembled WGS sequence"/>
</dbReference>
<feature type="transmembrane region" description="Helical" evidence="1">
    <location>
        <begin position="866"/>
        <end position="885"/>
    </location>
</feature>
<keyword evidence="1" id="KW-1133">Transmembrane helix</keyword>
<feature type="transmembrane region" description="Helical" evidence="1">
    <location>
        <begin position="915"/>
        <end position="936"/>
    </location>
</feature>
<dbReference type="Gene3D" id="3.30.70.1440">
    <property type="entry name" value="Multidrug efflux transporter AcrB pore domain"/>
    <property type="match status" value="1"/>
</dbReference>
<dbReference type="SUPFAM" id="SSF82714">
    <property type="entry name" value="Multidrug efflux transporter AcrB TolC docking domain, DN and DC subdomains"/>
    <property type="match status" value="2"/>
</dbReference>
<gene>
    <name evidence="2" type="ORF">ENK44_14330</name>
</gene>
<dbReference type="GO" id="GO:0042910">
    <property type="term" value="F:xenobiotic transmembrane transporter activity"/>
    <property type="evidence" value="ECO:0007669"/>
    <property type="project" value="TreeGrafter"/>
</dbReference>
<dbReference type="SUPFAM" id="SSF82866">
    <property type="entry name" value="Multidrug efflux transporter AcrB transmembrane domain"/>
    <property type="match status" value="2"/>
</dbReference>
<feature type="transmembrane region" description="Helical" evidence="1">
    <location>
        <begin position="459"/>
        <end position="481"/>
    </location>
</feature>
<feature type="transmembrane region" description="Helical" evidence="1">
    <location>
        <begin position="891"/>
        <end position="908"/>
    </location>
</feature>
<feature type="transmembrane region" description="Helical" evidence="1">
    <location>
        <begin position="329"/>
        <end position="349"/>
    </location>
</feature>
<feature type="transmembrane region" description="Helical" evidence="1">
    <location>
        <begin position="524"/>
        <end position="546"/>
    </location>
</feature>
<dbReference type="Gene3D" id="3.30.70.1320">
    <property type="entry name" value="Multidrug efflux transporter AcrB pore domain like"/>
    <property type="match status" value="1"/>
</dbReference>
<dbReference type="EMBL" id="DRQG01000137">
    <property type="protein sequence ID" value="HGY56881.1"/>
    <property type="molecule type" value="Genomic_DNA"/>
</dbReference>
<feature type="transmembrane region" description="Helical" evidence="1">
    <location>
        <begin position="988"/>
        <end position="1017"/>
    </location>
</feature>
<accession>A0A7V4WWV3</accession>
<organism evidence="2">
    <name type="scientific">Caldithrix abyssi</name>
    <dbReference type="NCBI Taxonomy" id="187145"/>
    <lineage>
        <taxon>Bacteria</taxon>
        <taxon>Pseudomonadati</taxon>
        <taxon>Calditrichota</taxon>
        <taxon>Calditrichia</taxon>
        <taxon>Calditrichales</taxon>
        <taxon>Calditrichaceae</taxon>
        <taxon>Caldithrix</taxon>
    </lineage>
</organism>
<dbReference type="PANTHER" id="PTHR32063:SF33">
    <property type="entry name" value="RND SUPERFAMILY EFFLUX PUMP PERMEASE COMPONENT"/>
    <property type="match status" value="1"/>
</dbReference>
<dbReference type="InterPro" id="IPR006121">
    <property type="entry name" value="HMA_dom"/>
</dbReference>
<dbReference type="InterPro" id="IPR001036">
    <property type="entry name" value="Acrflvin-R"/>
</dbReference>
<dbReference type="AlphaFoldDB" id="A0A7V4WWV3"/>
<dbReference type="Gene3D" id="3.30.70.1430">
    <property type="entry name" value="Multidrug efflux transporter AcrB pore domain"/>
    <property type="match status" value="2"/>
</dbReference>
<dbReference type="GO" id="GO:0046872">
    <property type="term" value="F:metal ion binding"/>
    <property type="evidence" value="ECO:0007669"/>
    <property type="project" value="InterPro"/>
</dbReference>
<keyword evidence="1" id="KW-0812">Transmembrane</keyword>
<dbReference type="CDD" id="cd00371">
    <property type="entry name" value="HMA"/>
    <property type="match status" value="1"/>
</dbReference>
<dbReference type="GO" id="GO:0005886">
    <property type="term" value="C:plasma membrane"/>
    <property type="evidence" value="ECO:0007669"/>
    <property type="project" value="TreeGrafter"/>
</dbReference>
<proteinExistence type="predicted"/>
<evidence type="ECO:0000256" key="1">
    <source>
        <dbReference type="SAM" id="Phobius"/>
    </source>
</evidence>
<feature type="transmembrane region" description="Helical" evidence="1">
    <location>
        <begin position="384"/>
        <end position="406"/>
    </location>
</feature>
<dbReference type="SUPFAM" id="SSF82693">
    <property type="entry name" value="Multidrug efflux transporter AcrB pore domain, PN1, PN2, PC1 and PC2 subdomains"/>
    <property type="match status" value="2"/>
</dbReference>
<sequence>MKKIIEFFIRYRIWTNVVMFSVFGFGLIFLSQMRYSFFPEVKPDLITIQVAYPGASPEEMEEGVVLKIEENIEGLPGVEQVTSVSSENFGSVVVEISRDADLDKVLNDVKNAVDQINSFPLDAEKPVIFEQKYRTRSLGIALYGETDLYNLKTIADHFRDDLLAQEEISQVAVEGLPRLEFSIEVSERDLQRYKLTFEDIRRAVAAANVNITGGKFDTRSEEILIRAYGRRYHAKELYDIPVRGNPDGTVIYLKDIAQIREQWEDIPNRTFYDNKPAVILNIDQTESEDILAIAEKAKAMVASFNEQNPQIHAVVVDDRTVPLLQRLQLLIKNGLFGLLLVVSALGFFLNLRLSFWVSVGIPFAFLGMFILVSLVGITINVISLFGMIIVVGILVDDAIVVAENIYAHYERGKSALDAARDGTIEMLAPVSTSVLTTILAFMPFFFLDGRMGKFMWQMALVVISALIFSLIEAFLILPAHLEHSKGLHPHKQDSPLRKKIEAVIHKFTHRIYAPVLRAALNHKWVTVVMPLALTFITVGLLASGIIGRTIFPFIDGDTLPVNISLVPGTQESTTDSLLQKIERIAWQVNEDMSAERSDGRQLVESIRRDIGKNDFGESGSHTGKLTLQLLDGEIRQMDSYIIANRLRQAVGPVPEAQKISFGRTSMFGKPVSISLLGSNITELNKARNLLVAELEDFGTLRDITDSNQEGRREINITLKPRAYALGLTLRDVAGQVRQGFFGQEIQRIQRGKDEIRVWVRYRPQDRSSLSRLDQMRIRTPRGEYPFSQLASYTIKRGISAINHLNRLREIRVEASLANEDLDVPPILDKIRNEVIPRVLSQTQGVRVSYEGQSRDQKKFQRSVKKVFPIALLGMFILVVLVFRSYLQAGMIFSLIPIGILGAVWGHGIQGLQLSMLSMFGLIALSGIIINDSIVLIDQINRNLRVGQKVVDAVFNAGISRLRPVLLTTLTTAFGLGPLIMETSRQAQFLIPMAVSVAYGLLFGTFILLLLLPALFLVMNKLRYWLTKAFSEKEATYESVEPALKEIQRLNKTIR</sequence>
<evidence type="ECO:0000313" key="2">
    <source>
        <dbReference type="EMBL" id="HGY56881.1"/>
    </source>
</evidence>
<name>A0A7V4WWV3_CALAY</name>
<feature type="transmembrane region" description="Helical" evidence="1">
    <location>
        <begin position="355"/>
        <end position="377"/>
    </location>
</feature>
<feature type="transmembrane region" description="Helical" evidence="1">
    <location>
        <begin position="426"/>
        <end position="447"/>
    </location>
</feature>
<comment type="caution">
    <text evidence="2">The sequence shown here is derived from an EMBL/GenBank/DDBJ whole genome shotgun (WGS) entry which is preliminary data.</text>
</comment>
<keyword evidence="1" id="KW-0472">Membrane</keyword>
<dbReference type="Gene3D" id="1.20.1640.10">
    <property type="entry name" value="Multidrug efflux transporter AcrB transmembrane domain"/>
    <property type="match status" value="2"/>
</dbReference>
<dbReference type="InterPro" id="IPR027463">
    <property type="entry name" value="AcrB_DN_DC_subdom"/>
</dbReference>